<dbReference type="SUPFAM" id="SSF52540">
    <property type="entry name" value="P-loop containing nucleoside triphosphate hydrolases"/>
    <property type="match status" value="1"/>
</dbReference>
<dbReference type="Pfam" id="PF16796">
    <property type="entry name" value="Microtub_bd"/>
    <property type="match status" value="1"/>
</dbReference>
<name>A0A453I975_AEGTS</name>
<evidence type="ECO:0000313" key="5">
    <source>
        <dbReference type="EnsemblPlants" id="AET4Gv20490500.6"/>
    </source>
</evidence>
<evidence type="ECO:0000256" key="3">
    <source>
        <dbReference type="PROSITE-ProRule" id="PRU00283"/>
    </source>
</evidence>
<dbReference type="InterPro" id="IPR031852">
    <property type="entry name" value="Vik1/Cik1_MT-bd"/>
</dbReference>
<reference evidence="5" key="3">
    <citation type="journal article" date="2017" name="Nature">
        <title>Genome sequence of the progenitor of the wheat D genome Aegilops tauschii.</title>
        <authorList>
            <person name="Luo M.C."/>
            <person name="Gu Y.Q."/>
            <person name="Puiu D."/>
            <person name="Wang H."/>
            <person name="Twardziok S.O."/>
            <person name="Deal K.R."/>
            <person name="Huo N."/>
            <person name="Zhu T."/>
            <person name="Wang L."/>
            <person name="Wang Y."/>
            <person name="McGuire P.E."/>
            <person name="Liu S."/>
            <person name="Long H."/>
            <person name="Ramasamy R.K."/>
            <person name="Rodriguez J.C."/>
            <person name="Van S.L."/>
            <person name="Yuan L."/>
            <person name="Wang Z."/>
            <person name="Xia Z."/>
            <person name="Xiao L."/>
            <person name="Anderson O.D."/>
            <person name="Ouyang S."/>
            <person name="Liang Y."/>
            <person name="Zimin A.V."/>
            <person name="Pertea G."/>
            <person name="Qi P."/>
            <person name="Bennetzen J.L."/>
            <person name="Dai X."/>
            <person name="Dawson M.W."/>
            <person name="Muller H.G."/>
            <person name="Kugler K."/>
            <person name="Rivarola-Duarte L."/>
            <person name="Spannagl M."/>
            <person name="Mayer K.F.X."/>
            <person name="Lu F.H."/>
            <person name="Bevan M.W."/>
            <person name="Leroy P."/>
            <person name="Li P."/>
            <person name="You F.M."/>
            <person name="Sun Q."/>
            <person name="Liu Z."/>
            <person name="Lyons E."/>
            <person name="Wicker T."/>
            <person name="Salzberg S.L."/>
            <person name="Devos K.M."/>
            <person name="Dvorak J."/>
        </authorList>
    </citation>
    <scope>NUCLEOTIDE SEQUENCE [LARGE SCALE GENOMIC DNA]</scope>
    <source>
        <strain evidence="5">cv. AL8/78</strain>
    </source>
</reference>
<dbReference type="EnsemblPlants" id="AET4Gv20490500.6">
    <property type="protein sequence ID" value="AET4Gv20490500.6"/>
    <property type="gene ID" value="AET4Gv20490500"/>
</dbReference>
<accession>A0A453I975</accession>
<dbReference type="InterPro" id="IPR036961">
    <property type="entry name" value="Kinesin_motor_dom_sf"/>
</dbReference>
<dbReference type="InterPro" id="IPR027417">
    <property type="entry name" value="P-loop_NTPase"/>
</dbReference>
<comment type="similarity">
    <text evidence="3">Belongs to the TRAFAC class myosin-kinesin ATPase superfamily. Kinesin family.</text>
</comment>
<keyword evidence="3" id="KW-0067">ATP-binding</keyword>
<dbReference type="AlphaFoldDB" id="A0A453I975"/>
<keyword evidence="6" id="KW-1185">Reference proteome</keyword>
<dbReference type="InterPro" id="IPR001752">
    <property type="entry name" value="Kinesin_motor_dom"/>
</dbReference>
<dbReference type="PANTHER" id="PTHR47972">
    <property type="entry name" value="KINESIN-LIKE PROTEIN KLP-3"/>
    <property type="match status" value="1"/>
</dbReference>
<evidence type="ECO:0000256" key="1">
    <source>
        <dbReference type="ARBA" id="ARBA00022701"/>
    </source>
</evidence>
<keyword evidence="1" id="KW-0493">Microtubule</keyword>
<dbReference type="GO" id="GO:0003777">
    <property type="term" value="F:microtubule motor activity"/>
    <property type="evidence" value="ECO:0007669"/>
    <property type="project" value="InterPro"/>
</dbReference>
<dbReference type="GO" id="GO:0008017">
    <property type="term" value="F:microtubule binding"/>
    <property type="evidence" value="ECO:0007669"/>
    <property type="project" value="InterPro"/>
</dbReference>
<evidence type="ECO:0000313" key="6">
    <source>
        <dbReference type="Proteomes" id="UP000015105"/>
    </source>
</evidence>
<dbReference type="GO" id="GO:0007018">
    <property type="term" value="P:microtubule-based movement"/>
    <property type="evidence" value="ECO:0007669"/>
    <property type="project" value="InterPro"/>
</dbReference>
<reference evidence="5" key="4">
    <citation type="submission" date="2019-03" db="UniProtKB">
        <authorList>
            <consortium name="EnsemblPlants"/>
        </authorList>
    </citation>
    <scope>IDENTIFICATION</scope>
</reference>
<dbReference type="FunFam" id="3.40.850.10:FF:000111">
    <property type="entry name" value="p-loop nucleoside triphosphate hydrolase superfamily protein with CH (Calponin Homology) domain"/>
    <property type="match status" value="1"/>
</dbReference>
<reference evidence="6" key="2">
    <citation type="journal article" date="2017" name="Nat. Plants">
        <title>The Aegilops tauschii genome reveals multiple impacts of transposons.</title>
        <authorList>
            <person name="Zhao G."/>
            <person name="Zou C."/>
            <person name="Li K."/>
            <person name="Wang K."/>
            <person name="Li T."/>
            <person name="Gao L."/>
            <person name="Zhang X."/>
            <person name="Wang H."/>
            <person name="Yang Z."/>
            <person name="Liu X."/>
            <person name="Jiang W."/>
            <person name="Mao L."/>
            <person name="Kong X."/>
            <person name="Jiao Y."/>
            <person name="Jia J."/>
        </authorList>
    </citation>
    <scope>NUCLEOTIDE SEQUENCE [LARGE SCALE GENOMIC DNA]</scope>
    <source>
        <strain evidence="6">cv. AL8/78</strain>
    </source>
</reference>
<evidence type="ECO:0000256" key="2">
    <source>
        <dbReference type="ARBA" id="ARBA00023175"/>
    </source>
</evidence>
<organism evidence="5 6">
    <name type="scientific">Aegilops tauschii subsp. strangulata</name>
    <name type="common">Goatgrass</name>
    <dbReference type="NCBI Taxonomy" id="200361"/>
    <lineage>
        <taxon>Eukaryota</taxon>
        <taxon>Viridiplantae</taxon>
        <taxon>Streptophyta</taxon>
        <taxon>Embryophyta</taxon>
        <taxon>Tracheophyta</taxon>
        <taxon>Spermatophyta</taxon>
        <taxon>Magnoliopsida</taxon>
        <taxon>Liliopsida</taxon>
        <taxon>Poales</taxon>
        <taxon>Poaceae</taxon>
        <taxon>BOP clade</taxon>
        <taxon>Pooideae</taxon>
        <taxon>Triticodae</taxon>
        <taxon>Triticeae</taxon>
        <taxon>Triticinae</taxon>
        <taxon>Aegilops</taxon>
    </lineage>
</organism>
<feature type="binding site" evidence="3">
    <location>
        <begin position="246"/>
        <end position="253"/>
    </location>
    <ligand>
        <name>ATP</name>
        <dbReference type="ChEBI" id="CHEBI:30616"/>
    </ligand>
</feature>
<dbReference type="Gramene" id="AET4Gv20490500.6">
    <property type="protein sequence ID" value="AET4Gv20490500.6"/>
    <property type="gene ID" value="AET4Gv20490500"/>
</dbReference>
<dbReference type="Proteomes" id="UP000015105">
    <property type="component" value="Chromosome 4D"/>
</dbReference>
<dbReference type="InterPro" id="IPR027640">
    <property type="entry name" value="Kinesin-like_fam"/>
</dbReference>
<evidence type="ECO:0000259" key="4">
    <source>
        <dbReference type="PROSITE" id="PS50067"/>
    </source>
</evidence>
<dbReference type="PANTHER" id="PTHR47972:SF39">
    <property type="entry name" value="KINESIN-LIKE PROTEIN KIN-14I"/>
    <property type="match status" value="1"/>
</dbReference>
<reference evidence="5" key="5">
    <citation type="journal article" date="2021" name="G3 (Bethesda)">
        <title>Aegilops tauschii genome assembly Aet v5.0 features greater sequence contiguity and improved annotation.</title>
        <authorList>
            <person name="Wang L."/>
            <person name="Zhu T."/>
            <person name="Rodriguez J.C."/>
            <person name="Deal K.R."/>
            <person name="Dubcovsky J."/>
            <person name="McGuire P.E."/>
            <person name="Lux T."/>
            <person name="Spannagl M."/>
            <person name="Mayer K.F.X."/>
            <person name="Baldrich P."/>
            <person name="Meyers B.C."/>
            <person name="Huo N."/>
            <person name="Gu Y.Q."/>
            <person name="Zhou H."/>
            <person name="Devos K.M."/>
            <person name="Bennetzen J.L."/>
            <person name="Unver T."/>
            <person name="Budak H."/>
            <person name="Gulick P.J."/>
            <person name="Galiba G."/>
            <person name="Kalapos B."/>
            <person name="Nelson D.R."/>
            <person name="Li P."/>
            <person name="You F.M."/>
            <person name="Luo M.C."/>
            <person name="Dvorak J."/>
        </authorList>
    </citation>
    <scope>NUCLEOTIDE SEQUENCE [LARGE SCALE GENOMIC DNA]</scope>
    <source>
        <strain evidence="5">cv. AL8/78</strain>
    </source>
</reference>
<feature type="domain" description="Kinesin motor" evidence="4">
    <location>
        <begin position="164"/>
        <end position="318"/>
    </location>
</feature>
<protein>
    <recommendedName>
        <fullName evidence="4">Kinesin motor domain-containing protein</fullName>
    </recommendedName>
</protein>
<sequence length="318" mass="35487">MNEGEAPYEDAGFNGDAHLDCGDMSRSRPLKMLVSAVLSDKRPDEVPQLLESMLGKLVDEFENRLKSQNELVKAALKNGTDSTKCFSKSKVLVEATPNFSERKDLKANLQTTRAGMEFIQMKYSEDLNILGRHLFSLAHAASGYHKVLEENRKLYNQVQDLKGSIRVYCRIRPFLPGQVSSSTVGCIDDGNITIITPSKSGKDGRKSFSFNKVFGPSSTQDEVFLDTQPLIRSVLDGYNVCIFAYGQTGSGKTFTMSGPKNMTEQTQGVNYRALGDLFNLAEKRKGTFVYDIAVQMIEIYNEQVRDLLISDGLNKRYP</sequence>
<keyword evidence="3" id="KW-0547">Nucleotide-binding</keyword>
<proteinExistence type="inferred from homology"/>
<keyword evidence="2 3" id="KW-0505">Motor protein</keyword>
<dbReference type="Gene3D" id="3.40.850.10">
    <property type="entry name" value="Kinesin motor domain"/>
    <property type="match status" value="1"/>
</dbReference>
<dbReference type="GO" id="GO:0005874">
    <property type="term" value="C:microtubule"/>
    <property type="evidence" value="ECO:0007669"/>
    <property type="project" value="UniProtKB-KW"/>
</dbReference>
<dbReference type="PROSITE" id="PS50067">
    <property type="entry name" value="KINESIN_MOTOR_2"/>
    <property type="match status" value="1"/>
</dbReference>
<dbReference type="GO" id="GO:0005524">
    <property type="term" value="F:ATP binding"/>
    <property type="evidence" value="ECO:0007669"/>
    <property type="project" value="UniProtKB-UniRule"/>
</dbReference>
<dbReference type="SMART" id="SM00129">
    <property type="entry name" value="KISc"/>
    <property type="match status" value="1"/>
</dbReference>
<reference evidence="6" key="1">
    <citation type="journal article" date="2014" name="Science">
        <title>Ancient hybridizations among the ancestral genomes of bread wheat.</title>
        <authorList>
            <consortium name="International Wheat Genome Sequencing Consortium,"/>
            <person name="Marcussen T."/>
            <person name="Sandve S.R."/>
            <person name="Heier L."/>
            <person name="Spannagl M."/>
            <person name="Pfeifer M."/>
            <person name="Jakobsen K.S."/>
            <person name="Wulff B.B."/>
            <person name="Steuernagel B."/>
            <person name="Mayer K.F."/>
            <person name="Olsen O.A."/>
        </authorList>
    </citation>
    <scope>NUCLEOTIDE SEQUENCE [LARGE SCALE GENOMIC DNA]</scope>
    <source>
        <strain evidence="6">cv. AL8/78</strain>
    </source>
</reference>